<proteinExistence type="predicted"/>
<accession>A0A4E0RCW7</accession>
<feature type="domain" description="EF-hand" evidence="2">
    <location>
        <begin position="54"/>
        <end position="89"/>
    </location>
</feature>
<dbReference type="PROSITE" id="PS50222">
    <property type="entry name" value="EF_HAND_2"/>
    <property type="match status" value="1"/>
</dbReference>
<dbReference type="AlphaFoldDB" id="A0A4E0RCW7"/>
<name>A0A4E0RCW7_FASHE</name>
<dbReference type="InterPro" id="IPR011992">
    <property type="entry name" value="EF-hand-dom_pair"/>
</dbReference>
<reference evidence="3" key="1">
    <citation type="submission" date="2019-03" db="EMBL/GenBank/DDBJ databases">
        <title>Improved annotation for the trematode Fasciola hepatica.</title>
        <authorList>
            <person name="Choi Y.-J."/>
            <person name="Martin J."/>
            <person name="Mitreva M."/>
        </authorList>
    </citation>
    <scope>NUCLEOTIDE SEQUENCE [LARGE SCALE GENOMIC DNA]</scope>
</reference>
<dbReference type="GO" id="GO:0005509">
    <property type="term" value="F:calcium ion binding"/>
    <property type="evidence" value="ECO:0007669"/>
    <property type="project" value="InterPro"/>
</dbReference>
<gene>
    <name evidence="3" type="ORF">D915_004834</name>
</gene>
<dbReference type="Gene3D" id="1.10.238.10">
    <property type="entry name" value="EF-hand"/>
    <property type="match status" value="1"/>
</dbReference>
<protein>
    <recommendedName>
        <fullName evidence="2">EF-hand domain-containing protein</fullName>
    </recommendedName>
</protein>
<dbReference type="Proteomes" id="UP000230066">
    <property type="component" value="Unassembled WGS sequence"/>
</dbReference>
<evidence type="ECO:0000256" key="1">
    <source>
        <dbReference type="ARBA" id="ARBA00022837"/>
    </source>
</evidence>
<dbReference type="PROSITE" id="PS00018">
    <property type="entry name" value="EF_HAND_1"/>
    <property type="match status" value="1"/>
</dbReference>
<keyword evidence="1" id="KW-0106">Calcium</keyword>
<dbReference type="EMBL" id="JXXN02001622">
    <property type="protein sequence ID" value="THD24395.1"/>
    <property type="molecule type" value="Genomic_DNA"/>
</dbReference>
<dbReference type="SUPFAM" id="SSF47473">
    <property type="entry name" value="EF-hand"/>
    <property type="match status" value="1"/>
</dbReference>
<dbReference type="InterPro" id="IPR018247">
    <property type="entry name" value="EF_Hand_1_Ca_BS"/>
</dbReference>
<evidence type="ECO:0000313" key="3">
    <source>
        <dbReference type="EMBL" id="THD24395.1"/>
    </source>
</evidence>
<sequence>MYMYILHIWHELTSMATTRQEYHKLAKAILRDLDTNKNGKISVREMIAENKDPQYVHFVLDIFERYDVDGDKELDLDEFRTYLENECRVK</sequence>
<evidence type="ECO:0000259" key="2">
    <source>
        <dbReference type="PROSITE" id="PS50222"/>
    </source>
</evidence>
<dbReference type="Pfam" id="PF13499">
    <property type="entry name" value="EF-hand_7"/>
    <property type="match status" value="1"/>
</dbReference>
<keyword evidence="4" id="KW-1185">Reference proteome</keyword>
<dbReference type="InterPro" id="IPR002048">
    <property type="entry name" value="EF_hand_dom"/>
</dbReference>
<organism evidence="3 4">
    <name type="scientific">Fasciola hepatica</name>
    <name type="common">Liver fluke</name>
    <dbReference type="NCBI Taxonomy" id="6192"/>
    <lineage>
        <taxon>Eukaryota</taxon>
        <taxon>Metazoa</taxon>
        <taxon>Spiralia</taxon>
        <taxon>Lophotrochozoa</taxon>
        <taxon>Platyhelminthes</taxon>
        <taxon>Trematoda</taxon>
        <taxon>Digenea</taxon>
        <taxon>Plagiorchiida</taxon>
        <taxon>Echinostomata</taxon>
        <taxon>Echinostomatoidea</taxon>
        <taxon>Fasciolidae</taxon>
        <taxon>Fasciola</taxon>
    </lineage>
</organism>
<dbReference type="SMART" id="SM00054">
    <property type="entry name" value="EFh"/>
    <property type="match status" value="2"/>
</dbReference>
<comment type="caution">
    <text evidence="3">The sequence shown here is derived from an EMBL/GenBank/DDBJ whole genome shotgun (WGS) entry which is preliminary data.</text>
</comment>
<evidence type="ECO:0000313" key="4">
    <source>
        <dbReference type="Proteomes" id="UP000230066"/>
    </source>
</evidence>